<dbReference type="RefSeq" id="WP_068272036.1">
    <property type="nucleotide sequence ID" value="NZ_LQZG01000001.1"/>
</dbReference>
<dbReference type="Proteomes" id="UP000076976">
    <property type="component" value="Unassembled WGS sequence"/>
</dbReference>
<keyword evidence="1 6" id="KW-0645">Protease</keyword>
<dbReference type="PANTHER" id="PTHR34978:SF3">
    <property type="entry name" value="SLR0241 PROTEIN"/>
    <property type="match status" value="1"/>
</dbReference>
<accession>A0A176QH18</accession>
<keyword evidence="3 6" id="KW-0378">Hydrolase</keyword>
<evidence type="ECO:0000256" key="3">
    <source>
        <dbReference type="ARBA" id="ARBA00022801"/>
    </source>
</evidence>
<dbReference type="InterPro" id="IPR001915">
    <property type="entry name" value="Peptidase_M48"/>
</dbReference>
<comment type="cofactor">
    <cofactor evidence="6">
        <name>Zn(2+)</name>
        <dbReference type="ChEBI" id="CHEBI:29105"/>
    </cofactor>
    <text evidence="6">Binds 1 zinc ion per subunit.</text>
</comment>
<reference evidence="9 10" key="1">
    <citation type="submission" date="2016-01" db="EMBL/GenBank/DDBJ databases">
        <title>Janibacter melonis strain CD11_4 genome sequencing and assembly.</title>
        <authorList>
            <person name="Nair G.R."/>
            <person name="Kaur G."/>
            <person name="Chander A.M."/>
            <person name="Mayilraj S."/>
        </authorList>
    </citation>
    <scope>NUCLEOTIDE SEQUENCE [LARGE SCALE GENOMIC DNA]</scope>
    <source>
        <strain evidence="9 10">CD11-4</strain>
    </source>
</reference>
<keyword evidence="10" id="KW-1185">Reference proteome</keyword>
<proteinExistence type="inferred from homology"/>
<organism evidence="9 10">
    <name type="scientific">Janibacter melonis</name>
    <dbReference type="NCBI Taxonomy" id="262209"/>
    <lineage>
        <taxon>Bacteria</taxon>
        <taxon>Bacillati</taxon>
        <taxon>Actinomycetota</taxon>
        <taxon>Actinomycetes</taxon>
        <taxon>Micrococcales</taxon>
        <taxon>Intrasporangiaceae</taxon>
        <taxon>Janibacter</taxon>
    </lineage>
</organism>
<comment type="similarity">
    <text evidence="6">Belongs to the peptidase M48 family.</text>
</comment>
<evidence type="ECO:0000256" key="2">
    <source>
        <dbReference type="ARBA" id="ARBA00022723"/>
    </source>
</evidence>
<name>A0A176QH18_9MICO</name>
<dbReference type="Pfam" id="PF01435">
    <property type="entry name" value="Peptidase_M48"/>
    <property type="match status" value="1"/>
</dbReference>
<evidence type="ECO:0000259" key="8">
    <source>
        <dbReference type="Pfam" id="PF01435"/>
    </source>
</evidence>
<evidence type="ECO:0000256" key="7">
    <source>
        <dbReference type="SAM" id="Phobius"/>
    </source>
</evidence>
<feature type="transmembrane region" description="Helical" evidence="7">
    <location>
        <begin position="38"/>
        <end position="63"/>
    </location>
</feature>
<evidence type="ECO:0000256" key="1">
    <source>
        <dbReference type="ARBA" id="ARBA00022670"/>
    </source>
</evidence>
<dbReference type="AlphaFoldDB" id="A0A176QH18"/>
<gene>
    <name evidence="9" type="ORF">AWH69_04485</name>
</gene>
<keyword evidence="7" id="KW-0472">Membrane</keyword>
<dbReference type="Gene3D" id="3.30.2010.10">
    <property type="entry name" value="Metalloproteases ('zincins'), catalytic domain"/>
    <property type="match status" value="1"/>
</dbReference>
<evidence type="ECO:0000256" key="4">
    <source>
        <dbReference type="ARBA" id="ARBA00022833"/>
    </source>
</evidence>
<dbReference type="STRING" id="262209.AWH69_04485"/>
<evidence type="ECO:0000256" key="5">
    <source>
        <dbReference type="ARBA" id="ARBA00023049"/>
    </source>
</evidence>
<keyword evidence="7" id="KW-1133">Transmembrane helix</keyword>
<comment type="caution">
    <text evidence="9">The sequence shown here is derived from an EMBL/GenBank/DDBJ whole genome shotgun (WGS) entry which is preliminary data.</text>
</comment>
<dbReference type="InterPro" id="IPR052173">
    <property type="entry name" value="Beta-lactam_resp_regulator"/>
</dbReference>
<feature type="transmembrane region" description="Helical" evidence="7">
    <location>
        <begin position="70"/>
        <end position="89"/>
    </location>
</feature>
<dbReference type="GO" id="GO:0006508">
    <property type="term" value="P:proteolysis"/>
    <property type="evidence" value="ECO:0007669"/>
    <property type="project" value="UniProtKB-KW"/>
</dbReference>
<evidence type="ECO:0000313" key="10">
    <source>
        <dbReference type="Proteomes" id="UP000076976"/>
    </source>
</evidence>
<dbReference type="CDD" id="cd07326">
    <property type="entry name" value="M56_BlaR1_MecR1_like"/>
    <property type="match status" value="1"/>
</dbReference>
<evidence type="ECO:0000256" key="6">
    <source>
        <dbReference type="RuleBase" id="RU003983"/>
    </source>
</evidence>
<dbReference type="GO" id="GO:0004222">
    <property type="term" value="F:metalloendopeptidase activity"/>
    <property type="evidence" value="ECO:0007669"/>
    <property type="project" value="InterPro"/>
</dbReference>
<evidence type="ECO:0000313" key="9">
    <source>
        <dbReference type="EMBL" id="OAB89019.1"/>
    </source>
</evidence>
<keyword evidence="4 6" id="KW-0862">Zinc</keyword>
<dbReference type="GO" id="GO:0046872">
    <property type="term" value="F:metal ion binding"/>
    <property type="evidence" value="ECO:0007669"/>
    <property type="project" value="UniProtKB-KW"/>
</dbReference>
<dbReference type="PANTHER" id="PTHR34978">
    <property type="entry name" value="POSSIBLE SENSOR-TRANSDUCER PROTEIN BLAR"/>
    <property type="match status" value="1"/>
</dbReference>
<feature type="domain" description="Peptidase M48" evidence="8">
    <location>
        <begin position="107"/>
        <end position="173"/>
    </location>
</feature>
<sequence>MTAILLVALGVLLVTAAPRVLSAHPGLRRSPRPALMLWQATALAGIICVVAAGPVAAVTLWPLTRHGLDTAAALLALVASALTLSMLLVNGHVVGTTLRAARRRHEDLLDLVGDELDRRVTVVEHHTPTAYCVPGRHRRVVLSSATLRELPQDELEAVLAHERAHLAERHDLLLEYFTVTHSTAPRWLRSSRALTEVRLLVEVLADRAARQHVGDLPLARALVRLAGSRTPEAMLGVAEHGLVQARMELLADDPAPQWHAAGVYALVTLVYLLPLVVLVTTL</sequence>
<keyword evidence="2" id="KW-0479">Metal-binding</keyword>
<dbReference type="EMBL" id="LQZG01000001">
    <property type="protein sequence ID" value="OAB89019.1"/>
    <property type="molecule type" value="Genomic_DNA"/>
</dbReference>
<feature type="transmembrane region" description="Helical" evidence="7">
    <location>
        <begin position="258"/>
        <end position="279"/>
    </location>
</feature>
<protein>
    <recommendedName>
        <fullName evidence="8">Peptidase M48 domain-containing protein</fullName>
    </recommendedName>
</protein>
<keyword evidence="5 6" id="KW-0482">Metalloprotease</keyword>
<keyword evidence="7" id="KW-0812">Transmembrane</keyword>